<proteinExistence type="predicted"/>
<reference evidence="1" key="1">
    <citation type="journal article" date="2023" name="Science">
        <title>Genome structures resolve the early diversification of teleost fishes.</title>
        <authorList>
            <person name="Parey E."/>
            <person name="Louis A."/>
            <person name="Montfort J."/>
            <person name="Bouchez O."/>
            <person name="Roques C."/>
            <person name="Iampietro C."/>
            <person name="Lluch J."/>
            <person name="Castinel A."/>
            <person name="Donnadieu C."/>
            <person name="Desvignes T."/>
            <person name="Floi Bucao C."/>
            <person name="Jouanno E."/>
            <person name="Wen M."/>
            <person name="Mejri S."/>
            <person name="Dirks R."/>
            <person name="Jansen H."/>
            <person name="Henkel C."/>
            <person name="Chen W.J."/>
            <person name="Zahm M."/>
            <person name="Cabau C."/>
            <person name="Klopp C."/>
            <person name="Thompson A.W."/>
            <person name="Robinson-Rechavi M."/>
            <person name="Braasch I."/>
            <person name="Lecointre G."/>
            <person name="Bobe J."/>
            <person name="Postlethwait J.H."/>
            <person name="Berthelot C."/>
            <person name="Roest Crollius H."/>
            <person name="Guiguen Y."/>
        </authorList>
    </citation>
    <scope>NUCLEOTIDE SEQUENCE</scope>
    <source>
        <strain evidence="1">NC1722</strain>
    </source>
</reference>
<dbReference type="EMBL" id="JAINUG010000114">
    <property type="protein sequence ID" value="KAJ8395663.1"/>
    <property type="molecule type" value="Genomic_DNA"/>
</dbReference>
<name>A0AAD7S4A4_9TELE</name>
<dbReference type="AlphaFoldDB" id="A0AAD7S4A4"/>
<protein>
    <submittedName>
        <fullName evidence="1">Uncharacterized protein</fullName>
    </submittedName>
</protein>
<dbReference type="Proteomes" id="UP001221898">
    <property type="component" value="Unassembled WGS sequence"/>
</dbReference>
<accession>A0AAD7S4A4</accession>
<sequence>MAHWVVSFCNTAISHGIRVKVGACLKRSQTLHSQALRDPLLYQRDGTDDGSEQPGFLLASAGFQLALAMTSG</sequence>
<evidence type="ECO:0000313" key="2">
    <source>
        <dbReference type="Proteomes" id="UP001221898"/>
    </source>
</evidence>
<keyword evidence="2" id="KW-1185">Reference proteome</keyword>
<gene>
    <name evidence="1" type="ORF">AAFF_G00029000</name>
</gene>
<evidence type="ECO:0000313" key="1">
    <source>
        <dbReference type="EMBL" id="KAJ8395663.1"/>
    </source>
</evidence>
<comment type="caution">
    <text evidence="1">The sequence shown here is derived from an EMBL/GenBank/DDBJ whole genome shotgun (WGS) entry which is preliminary data.</text>
</comment>
<organism evidence="1 2">
    <name type="scientific">Aldrovandia affinis</name>
    <dbReference type="NCBI Taxonomy" id="143900"/>
    <lineage>
        <taxon>Eukaryota</taxon>
        <taxon>Metazoa</taxon>
        <taxon>Chordata</taxon>
        <taxon>Craniata</taxon>
        <taxon>Vertebrata</taxon>
        <taxon>Euteleostomi</taxon>
        <taxon>Actinopterygii</taxon>
        <taxon>Neopterygii</taxon>
        <taxon>Teleostei</taxon>
        <taxon>Notacanthiformes</taxon>
        <taxon>Halosauridae</taxon>
        <taxon>Aldrovandia</taxon>
    </lineage>
</organism>